<feature type="compositionally biased region" description="Polar residues" evidence="1">
    <location>
        <begin position="51"/>
        <end position="65"/>
    </location>
</feature>
<reference evidence="2" key="1">
    <citation type="submission" date="2018-05" db="EMBL/GenBank/DDBJ databases">
        <title>Draft genome of Mucuna pruriens seed.</title>
        <authorList>
            <person name="Nnadi N.E."/>
            <person name="Vos R."/>
            <person name="Hasami M.H."/>
            <person name="Devisetty U.K."/>
            <person name="Aguiy J.C."/>
        </authorList>
    </citation>
    <scope>NUCLEOTIDE SEQUENCE [LARGE SCALE GENOMIC DNA]</scope>
    <source>
        <strain evidence="2">JCA_2017</strain>
    </source>
</reference>
<evidence type="ECO:0008006" key="4">
    <source>
        <dbReference type="Google" id="ProtNLM"/>
    </source>
</evidence>
<accession>A0A371EDA5</accession>
<dbReference type="EMBL" id="QJKJ01014636">
    <property type="protein sequence ID" value="RDX63944.1"/>
    <property type="molecule type" value="Genomic_DNA"/>
</dbReference>
<feature type="non-terminal residue" evidence="2">
    <location>
        <position position="1"/>
    </location>
</feature>
<feature type="region of interest" description="Disordered" evidence="1">
    <location>
        <begin position="46"/>
        <end position="77"/>
    </location>
</feature>
<dbReference type="PANTHER" id="PTHR33223:SF8">
    <property type="entry name" value="OS04G0172440 PROTEIN"/>
    <property type="match status" value="1"/>
</dbReference>
<comment type="caution">
    <text evidence="2">The sequence shown here is derived from an EMBL/GenBank/DDBJ whole genome shotgun (WGS) entry which is preliminary data.</text>
</comment>
<evidence type="ECO:0000256" key="1">
    <source>
        <dbReference type="SAM" id="MobiDB-lite"/>
    </source>
</evidence>
<name>A0A371EDA5_MUCPR</name>
<proteinExistence type="predicted"/>
<evidence type="ECO:0000313" key="2">
    <source>
        <dbReference type="EMBL" id="RDX63944.1"/>
    </source>
</evidence>
<organism evidence="2 3">
    <name type="scientific">Mucuna pruriens</name>
    <name type="common">Velvet bean</name>
    <name type="synonym">Dolichos pruriens</name>
    <dbReference type="NCBI Taxonomy" id="157652"/>
    <lineage>
        <taxon>Eukaryota</taxon>
        <taxon>Viridiplantae</taxon>
        <taxon>Streptophyta</taxon>
        <taxon>Embryophyta</taxon>
        <taxon>Tracheophyta</taxon>
        <taxon>Spermatophyta</taxon>
        <taxon>Magnoliopsida</taxon>
        <taxon>eudicotyledons</taxon>
        <taxon>Gunneridae</taxon>
        <taxon>Pentapetalae</taxon>
        <taxon>rosids</taxon>
        <taxon>fabids</taxon>
        <taxon>Fabales</taxon>
        <taxon>Fabaceae</taxon>
        <taxon>Papilionoideae</taxon>
        <taxon>50 kb inversion clade</taxon>
        <taxon>NPAAA clade</taxon>
        <taxon>indigoferoid/millettioid clade</taxon>
        <taxon>Phaseoleae</taxon>
        <taxon>Mucuna</taxon>
    </lineage>
</organism>
<sequence length="197" mass="21924">MFQALTQTNAVITTLANQNATGYVQADHTMGSLPLNTRDLPYGMPYEKKNAGNNSKTGPEVNANSAAGPHDRVGPHAQQDSVAQHQVSWNTMPFVIHRWAPQAEVKWQSLEERLRGVEGGNSYGLEAVDLCLVLDVGLLANFKTLEFDKYKGSSYPRVHLAMYCRKMVAYIYDNKVLIHCFQDSLTGATLSWYVSLE</sequence>
<keyword evidence="3" id="KW-1185">Reference proteome</keyword>
<gene>
    <name evidence="2" type="ORF">CR513_57555</name>
</gene>
<evidence type="ECO:0000313" key="3">
    <source>
        <dbReference type="Proteomes" id="UP000257109"/>
    </source>
</evidence>
<dbReference type="OrthoDB" id="1743010at2759"/>
<dbReference type="Proteomes" id="UP000257109">
    <property type="component" value="Unassembled WGS sequence"/>
</dbReference>
<dbReference type="AlphaFoldDB" id="A0A371EDA5"/>
<protein>
    <recommendedName>
        <fullName evidence="4">Retrotransposon gag domain-containing protein</fullName>
    </recommendedName>
</protein>
<dbReference type="PANTHER" id="PTHR33223">
    <property type="entry name" value="CCHC-TYPE DOMAIN-CONTAINING PROTEIN"/>
    <property type="match status" value="1"/>
</dbReference>